<keyword evidence="8" id="KW-1185">Reference proteome</keyword>
<keyword evidence="4 5" id="KW-0472">Membrane</keyword>
<comment type="subcellular location">
    <subcellularLocation>
        <location evidence="1">Membrane</location>
        <topology evidence="1">Multi-pass membrane protein</topology>
    </subcellularLocation>
</comment>
<dbReference type="PANTHER" id="PTHR43021:SF2">
    <property type="entry name" value="CATION_H+ EXCHANGER DOMAIN-CONTAINING PROTEIN"/>
    <property type="match status" value="1"/>
</dbReference>
<evidence type="ECO:0000256" key="2">
    <source>
        <dbReference type="ARBA" id="ARBA00022692"/>
    </source>
</evidence>
<feature type="transmembrane region" description="Helical" evidence="5">
    <location>
        <begin position="153"/>
        <end position="176"/>
    </location>
</feature>
<feature type="domain" description="Cation/H+ exchanger transmembrane" evidence="6">
    <location>
        <begin position="22"/>
        <end position="384"/>
    </location>
</feature>
<dbReference type="InterPro" id="IPR006153">
    <property type="entry name" value="Cation/H_exchanger_TM"/>
</dbReference>
<dbReference type="Gene3D" id="1.20.1530.20">
    <property type="match status" value="1"/>
</dbReference>
<evidence type="ECO:0000313" key="7">
    <source>
        <dbReference type="EMBL" id="MBB6135615.1"/>
    </source>
</evidence>
<name>A0A7W9X347_9BURK</name>
<dbReference type="GO" id="GO:0015297">
    <property type="term" value="F:antiporter activity"/>
    <property type="evidence" value="ECO:0007669"/>
    <property type="project" value="InterPro"/>
</dbReference>
<evidence type="ECO:0000256" key="5">
    <source>
        <dbReference type="SAM" id="Phobius"/>
    </source>
</evidence>
<keyword evidence="2 5" id="KW-0812">Transmembrane</keyword>
<dbReference type="GO" id="GO:0016020">
    <property type="term" value="C:membrane"/>
    <property type="evidence" value="ECO:0007669"/>
    <property type="project" value="UniProtKB-SubCell"/>
</dbReference>
<evidence type="ECO:0000313" key="8">
    <source>
        <dbReference type="Proteomes" id="UP000540787"/>
    </source>
</evidence>
<evidence type="ECO:0000256" key="3">
    <source>
        <dbReference type="ARBA" id="ARBA00022989"/>
    </source>
</evidence>
<evidence type="ECO:0000259" key="6">
    <source>
        <dbReference type="Pfam" id="PF00999"/>
    </source>
</evidence>
<accession>A0A7W9X347</accession>
<comment type="caution">
    <text evidence="7">The sequence shown here is derived from an EMBL/GenBank/DDBJ whole genome shotgun (WGS) entry which is preliminary data.</text>
</comment>
<feature type="transmembrane region" description="Helical" evidence="5">
    <location>
        <begin position="269"/>
        <end position="285"/>
    </location>
</feature>
<dbReference type="Pfam" id="PF00999">
    <property type="entry name" value="Na_H_Exchanger"/>
    <property type="match status" value="1"/>
</dbReference>
<reference evidence="7 8" key="1">
    <citation type="submission" date="2020-08" db="EMBL/GenBank/DDBJ databases">
        <title>The Agave Microbiome: Exploring the role of microbial communities in plant adaptations to desert environments.</title>
        <authorList>
            <person name="Partida-Martinez L.P."/>
        </authorList>
    </citation>
    <scope>NUCLEOTIDE SEQUENCE [LARGE SCALE GENOMIC DNA]</scope>
    <source>
        <strain evidence="7 8">AT3.2</strain>
    </source>
</reference>
<feature type="transmembrane region" description="Helical" evidence="5">
    <location>
        <begin position="188"/>
        <end position="212"/>
    </location>
</feature>
<dbReference type="PANTHER" id="PTHR43021">
    <property type="entry name" value="NA(+)/H(+) ANTIPORTER-RELATED"/>
    <property type="match status" value="1"/>
</dbReference>
<gene>
    <name evidence="7" type="ORF">HD842_003782</name>
</gene>
<feature type="transmembrane region" description="Helical" evidence="5">
    <location>
        <begin position="330"/>
        <end position="347"/>
    </location>
</feature>
<dbReference type="RefSeq" id="WP_183556277.1">
    <property type="nucleotide sequence ID" value="NZ_JACHBX010000004.1"/>
</dbReference>
<feature type="transmembrane region" description="Helical" evidence="5">
    <location>
        <begin position="59"/>
        <end position="79"/>
    </location>
</feature>
<feature type="transmembrane region" description="Helical" evidence="5">
    <location>
        <begin position="6"/>
        <end position="24"/>
    </location>
</feature>
<dbReference type="Proteomes" id="UP000540787">
    <property type="component" value="Unassembled WGS sequence"/>
</dbReference>
<organism evidence="7 8">
    <name type="scientific">Massilia aurea</name>
    <dbReference type="NCBI Taxonomy" id="373040"/>
    <lineage>
        <taxon>Bacteria</taxon>
        <taxon>Pseudomonadati</taxon>
        <taxon>Pseudomonadota</taxon>
        <taxon>Betaproteobacteria</taxon>
        <taxon>Burkholderiales</taxon>
        <taxon>Oxalobacteraceae</taxon>
        <taxon>Telluria group</taxon>
        <taxon>Massilia</taxon>
    </lineage>
</organism>
<feature type="transmembrane region" description="Helical" evidence="5">
    <location>
        <begin position="292"/>
        <end position="310"/>
    </location>
</feature>
<evidence type="ECO:0000256" key="4">
    <source>
        <dbReference type="ARBA" id="ARBA00023136"/>
    </source>
</evidence>
<sequence length="396" mass="41776">MPDLLSVLTSLAWPLAIALAWLAGEFGQRWTGLPRISFYGLVGFALGSAQIGVLPAADLGPVALLANIAFGLVLFELGNRINLRWLVNNPWIGVAGLVESSLTFVLVYLVAIAFGAAQITALLMAALSMATSPATVVRVINEQKSSGQMTERVLHLSAQNCVLAVFAFNAIIGIWLFRTQDAVSEAVWQSLVMLAASIVAGAVFGLLVPALLRAIGNAQQDTTVAFALAVILLVSMCDVGGLSPVVAALAFGLTVRSRRVTFTQTQRNFGALGEVLIVLLFVYAASTLDWRLVTAGGVMAVVVVLVRLLAKTAGVAAFSHLSGVTWRKGALTGLGLAPLAVFVILMLEHARYAGLKVVDDLHAMAAVAMLLEVFGPIIIQRALIWAHEAPESHHAA</sequence>
<feature type="transmembrane region" description="Helical" evidence="5">
    <location>
        <begin position="36"/>
        <end position="53"/>
    </location>
</feature>
<dbReference type="GO" id="GO:1902600">
    <property type="term" value="P:proton transmembrane transport"/>
    <property type="evidence" value="ECO:0007669"/>
    <property type="project" value="InterPro"/>
</dbReference>
<dbReference type="EMBL" id="JACHBX010000004">
    <property type="protein sequence ID" value="MBB6135615.1"/>
    <property type="molecule type" value="Genomic_DNA"/>
</dbReference>
<keyword evidence="3 5" id="KW-1133">Transmembrane helix</keyword>
<proteinExistence type="predicted"/>
<protein>
    <submittedName>
        <fullName evidence="7">Kef-type K+ transport system membrane component KefB</fullName>
    </submittedName>
</protein>
<dbReference type="AlphaFoldDB" id="A0A7W9X347"/>
<dbReference type="InterPro" id="IPR038770">
    <property type="entry name" value="Na+/solute_symporter_sf"/>
</dbReference>
<evidence type="ECO:0000256" key="1">
    <source>
        <dbReference type="ARBA" id="ARBA00004141"/>
    </source>
</evidence>
<feature type="transmembrane region" description="Helical" evidence="5">
    <location>
        <begin position="224"/>
        <end position="249"/>
    </location>
</feature>